<sequence length="367" mass="40392">MFKKWTLFCLLLSGLGFVSHAQVSMTLQVPPAGVLVKNQLWNMVLVNSGTGNLLVQVNLVLLDVQTNQPVITATSAPVSLGKGGRQLQARDLSPIQYSYSIPAAHVDMDPNGMLPAGRYQACYTVVNAQKTGLTLVENCIAVNVDPLSPPLLNTPANEDKLNTPYPQFTWLPPTPLGIFNDLGYAMVLVEVLPGQGKADAIQQNVPLNASPYTKNLFYNYPASTRSLDTGKVYAWRVVAMNSGKAVALSDIWTFRVTQSRPQFETEKPTPFVEVKRGQDAVIATAGNVLRITYDNAAADTTIKYTITSIEEPGNPVVQEGNMPVQYGQNQLQVSLRNNRRIQANKVYLFRFVNSRNESWTVKFTVTK</sequence>
<evidence type="ECO:0000256" key="1">
    <source>
        <dbReference type="SAM" id="SignalP"/>
    </source>
</evidence>
<feature type="chain" id="PRO_5010703125" description="DUF928 domain-containing protein" evidence="1">
    <location>
        <begin position="22"/>
        <end position="367"/>
    </location>
</feature>
<gene>
    <name evidence="2" type="ORF">A4H97_30670</name>
</gene>
<keyword evidence="3" id="KW-1185">Reference proteome</keyword>
<protein>
    <recommendedName>
        <fullName evidence="4">DUF928 domain-containing protein</fullName>
    </recommendedName>
</protein>
<name>A0A1V9EP31_9BACT</name>
<dbReference type="OrthoDB" id="633506at2"/>
<dbReference type="AlphaFoldDB" id="A0A1V9EP31"/>
<evidence type="ECO:0000313" key="3">
    <source>
        <dbReference type="Proteomes" id="UP000192610"/>
    </source>
</evidence>
<reference evidence="3" key="1">
    <citation type="submission" date="2016-04" db="EMBL/GenBank/DDBJ databases">
        <authorList>
            <person name="Chen L."/>
            <person name="Zhuang W."/>
            <person name="Wang G."/>
        </authorList>
    </citation>
    <scope>NUCLEOTIDE SEQUENCE [LARGE SCALE GENOMIC DNA]</scope>
    <source>
        <strain evidence="3">17621</strain>
    </source>
</reference>
<comment type="caution">
    <text evidence="2">The sequence shown here is derived from an EMBL/GenBank/DDBJ whole genome shotgun (WGS) entry which is preliminary data.</text>
</comment>
<dbReference type="Proteomes" id="UP000192610">
    <property type="component" value="Unassembled WGS sequence"/>
</dbReference>
<dbReference type="InterPro" id="IPR013783">
    <property type="entry name" value="Ig-like_fold"/>
</dbReference>
<dbReference type="STRING" id="354355.SAMN05660816_06711"/>
<keyword evidence="1" id="KW-0732">Signal</keyword>
<dbReference type="EMBL" id="LVXG01000021">
    <property type="protein sequence ID" value="OQP47876.1"/>
    <property type="molecule type" value="Genomic_DNA"/>
</dbReference>
<feature type="signal peptide" evidence="1">
    <location>
        <begin position="1"/>
        <end position="21"/>
    </location>
</feature>
<dbReference type="Gene3D" id="2.60.40.10">
    <property type="entry name" value="Immunoglobulins"/>
    <property type="match status" value="1"/>
</dbReference>
<evidence type="ECO:0000313" key="2">
    <source>
        <dbReference type="EMBL" id="OQP47876.1"/>
    </source>
</evidence>
<accession>A0A1V9EP31</accession>
<evidence type="ECO:0008006" key="4">
    <source>
        <dbReference type="Google" id="ProtNLM"/>
    </source>
</evidence>
<proteinExistence type="predicted"/>
<dbReference type="RefSeq" id="WP_081200739.1">
    <property type="nucleotide sequence ID" value="NZ_FOCZ01000024.1"/>
</dbReference>
<organism evidence="2 3">
    <name type="scientific">Niastella yeongjuensis</name>
    <dbReference type="NCBI Taxonomy" id="354355"/>
    <lineage>
        <taxon>Bacteria</taxon>
        <taxon>Pseudomonadati</taxon>
        <taxon>Bacteroidota</taxon>
        <taxon>Chitinophagia</taxon>
        <taxon>Chitinophagales</taxon>
        <taxon>Chitinophagaceae</taxon>
        <taxon>Niastella</taxon>
    </lineage>
</organism>